<dbReference type="InterPro" id="IPR050471">
    <property type="entry name" value="AB_hydrolase"/>
</dbReference>
<feature type="domain" description="AB hydrolase-1" evidence="2">
    <location>
        <begin position="23"/>
        <end position="119"/>
    </location>
</feature>
<evidence type="ECO:0000259" key="2">
    <source>
        <dbReference type="Pfam" id="PF00561"/>
    </source>
</evidence>
<dbReference type="Pfam" id="PF00561">
    <property type="entry name" value="Abhydrolase_1"/>
    <property type="match status" value="1"/>
</dbReference>
<proteinExistence type="predicted"/>
<evidence type="ECO:0000313" key="4">
    <source>
        <dbReference type="Proteomes" id="UP000182894"/>
    </source>
</evidence>
<feature type="region of interest" description="Disordered" evidence="1">
    <location>
        <begin position="257"/>
        <end position="276"/>
    </location>
</feature>
<reference evidence="4" key="1">
    <citation type="submission" date="2016-10" db="EMBL/GenBank/DDBJ databases">
        <authorList>
            <person name="Varghese N."/>
            <person name="Submissions S."/>
        </authorList>
    </citation>
    <scope>NUCLEOTIDE SEQUENCE [LARGE SCALE GENOMIC DNA]</scope>
    <source>
        <strain evidence="4">ATCC 700689</strain>
    </source>
</reference>
<dbReference type="InterPro" id="IPR000073">
    <property type="entry name" value="AB_hydrolase_1"/>
</dbReference>
<evidence type="ECO:0000256" key="1">
    <source>
        <dbReference type="SAM" id="MobiDB-lite"/>
    </source>
</evidence>
<evidence type="ECO:0000313" key="3">
    <source>
        <dbReference type="EMBL" id="SDJ27700.1"/>
    </source>
</evidence>
<dbReference type="SUPFAM" id="SSF53474">
    <property type="entry name" value="alpha/beta-Hydrolases"/>
    <property type="match status" value="1"/>
</dbReference>
<dbReference type="AlphaFoldDB" id="A0A1G8SGB2"/>
<dbReference type="RefSeq" id="WP_083370814.1">
    <property type="nucleotide sequence ID" value="NZ_FNCO01000025.1"/>
</dbReference>
<dbReference type="OrthoDB" id="9780765at2"/>
<dbReference type="Proteomes" id="UP000182894">
    <property type="component" value="Unassembled WGS sequence"/>
</dbReference>
<dbReference type="InterPro" id="IPR029058">
    <property type="entry name" value="AB_hydrolase_fold"/>
</dbReference>
<feature type="compositionally biased region" description="Basic and acidic residues" evidence="1">
    <location>
        <begin position="257"/>
        <end position="267"/>
    </location>
</feature>
<dbReference type="GO" id="GO:0046503">
    <property type="term" value="P:glycerolipid catabolic process"/>
    <property type="evidence" value="ECO:0007669"/>
    <property type="project" value="TreeGrafter"/>
</dbReference>
<protein>
    <submittedName>
        <fullName evidence="3">Pimeloyl-ACP methyl ester carboxylesterase</fullName>
    </submittedName>
</protein>
<dbReference type="Gene3D" id="3.40.50.1820">
    <property type="entry name" value="alpha/beta hydrolase"/>
    <property type="match status" value="1"/>
</dbReference>
<dbReference type="PRINTS" id="PR00111">
    <property type="entry name" value="ABHYDROLASE"/>
</dbReference>
<accession>A0A1G8SGB2</accession>
<name>A0A1G8SGB2_9PSED</name>
<dbReference type="STRING" id="89065.SAMN05216605_12520"/>
<organism evidence="3 4">
    <name type="scientific">Pseudomonas abietaniphila</name>
    <dbReference type="NCBI Taxonomy" id="89065"/>
    <lineage>
        <taxon>Bacteria</taxon>
        <taxon>Pseudomonadati</taxon>
        <taxon>Pseudomonadota</taxon>
        <taxon>Gammaproteobacteria</taxon>
        <taxon>Pseudomonadales</taxon>
        <taxon>Pseudomonadaceae</taxon>
        <taxon>Pseudomonas</taxon>
    </lineage>
</organism>
<dbReference type="PANTHER" id="PTHR43433">
    <property type="entry name" value="HYDROLASE, ALPHA/BETA FOLD FAMILY PROTEIN"/>
    <property type="match status" value="1"/>
</dbReference>
<gene>
    <name evidence="3" type="ORF">SAMN05216605_12520</name>
</gene>
<sequence>MTTHRLTIKDIQVNVSICGQGSPLLLLNGLGGLIRTFDPLRDGLADYTTITLDVPGVGDSQMPRWPMRLPRHADFIAEMLKQLGFDQVDVFGVSWGGALAQEFALRHPTMVRRLILAATSAGPIVLVKSADILDFFGSGKGHTSRRKEGSRNSIQTLLRFGVVKGMLTTNPRTYYYQLAALVGWTSLLRLFRLRHRTLILTGDRDPLVRIYNAQILRRTIRRAEVHVLAGEGHFFVVTSAKRTAELIRKFLSQQHDDVSPADDRDRQGQGAELESHATSGEANLNLLA</sequence>
<keyword evidence="4" id="KW-1185">Reference proteome</keyword>
<dbReference type="PANTHER" id="PTHR43433:SF5">
    <property type="entry name" value="AB HYDROLASE-1 DOMAIN-CONTAINING PROTEIN"/>
    <property type="match status" value="1"/>
</dbReference>
<dbReference type="GO" id="GO:0004806">
    <property type="term" value="F:triacylglycerol lipase activity"/>
    <property type="evidence" value="ECO:0007669"/>
    <property type="project" value="TreeGrafter"/>
</dbReference>
<dbReference type="EMBL" id="FNCO01000025">
    <property type="protein sequence ID" value="SDJ27700.1"/>
    <property type="molecule type" value="Genomic_DNA"/>
</dbReference>